<accession>A0A4R0YQE8</accession>
<protein>
    <submittedName>
        <fullName evidence="4">FAD-dependent monooxygenase</fullName>
    </submittedName>
</protein>
<dbReference type="Gene3D" id="3.50.50.60">
    <property type="entry name" value="FAD/NAD(P)-binding domain"/>
    <property type="match status" value="1"/>
</dbReference>
<comment type="caution">
    <text evidence="4">The sequence shown here is derived from an EMBL/GenBank/DDBJ whole genome shotgun (WGS) entry which is preliminary data.</text>
</comment>
<proteinExistence type="predicted"/>
<keyword evidence="2 4" id="KW-0503">Monooxygenase</keyword>
<keyword evidence="5" id="KW-1185">Reference proteome</keyword>
<dbReference type="InterPro" id="IPR050493">
    <property type="entry name" value="FAD-dep_Monooxygenase_BioMet"/>
</dbReference>
<reference evidence="4 5" key="1">
    <citation type="submission" date="2019-02" db="EMBL/GenBank/DDBJ databases">
        <title>Dyella amyloliquefaciens sp. nov., isolated from forest soil.</title>
        <authorList>
            <person name="Gao Z.-H."/>
            <person name="Qiu L.-H."/>
        </authorList>
    </citation>
    <scope>NUCLEOTIDE SEQUENCE [LARGE SCALE GENOMIC DNA]</scope>
    <source>
        <strain evidence="4 5">KACC 12747</strain>
    </source>
</reference>
<feature type="domain" description="FAD-binding" evidence="3">
    <location>
        <begin position="2"/>
        <end position="344"/>
    </location>
</feature>
<evidence type="ECO:0000313" key="5">
    <source>
        <dbReference type="Proteomes" id="UP000291822"/>
    </source>
</evidence>
<dbReference type="InterPro" id="IPR036188">
    <property type="entry name" value="FAD/NAD-bd_sf"/>
</dbReference>
<dbReference type="AlphaFoldDB" id="A0A4R0YQE8"/>
<organism evidence="4 5">
    <name type="scientific">Dyella soli</name>
    <dbReference type="NCBI Taxonomy" id="522319"/>
    <lineage>
        <taxon>Bacteria</taxon>
        <taxon>Pseudomonadati</taxon>
        <taxon>Pseudomonadota</taxon>
        <taxon>Gammaproteobacteria</taxon>
        <taxon>Lysobacterales</taxon>
        <taxon>Rhodanobacteraceae</taxon>
        <taxon>Dyella</taxon>
    </lineage>
</organism>
<evidence type="ECO:0000259" key="3">
    <source>
        <dbReference type="Pfam" id="PF01494"/>
    </source>
</evidence>
<dbReference type="GO" id="GO:0071949">
    <property type="term" value="F:FAD binding"/>
    <property type="evidence" value="ECO:0007669"/>
    <property type="project" value="InterPro"/>
</dbReference>
<dbReference type="InterPro" id="IPR002938">
    <property type="entry name" value="FAD-bd"/>
</dbReference>
<dbReference type="SUPFAM" id="SSF51905">
    <property type="entry name" value="FAD/NAD(P)-binding domain"/>
    <property type="match status" value="1"/>
</dbReference>
<dbReference type="PRINTS" id="PR00420">
    <property type="entry name" value="RNGMNOXGNASE"/>
</dbReference>
<sequence>MKALIIGDGVAGPATALFLQRIGIRTEIHELRSAGTQDEAGQFLGLAPNGVGVLEALGLGDRLCASSLPMPTLQFVNSSARTLGEVRFGNGRHCGVTIKRSELHRILREEVRRNGIATHYAHKLVGLELGNDAVRAHFADGSSATADLLVGADGIHSCVRHALFPLARAPAPTGLASCGGFTYCEDLAPTPQGMQMVFGLRASFGYIISSSHEVYWFSNLDAATLERDNLLDADAWRRLLLQVHADDGPVVNKILRAPWNSFGRTDIHDIATLPNWSRGRAVLIGDAAHATAPHGGQGASLALEDSAWLANCLSKVQRGADVEPALQRFQQVRKSRVERIVAWSRRSGAQNAPKNPVARWLRDQLMPLALKVFASPARTAWVYEYEVPQVACA</sequence>
<dbReference type="EMBL" id="SJTG01000002">
    <property type="protein sequence ID" value="TCI11187.1"/>
    <property type="molecule type" value="Genomic_DNA"/>
</dbReference>
<keyword evidence="1" id="KW-0560">Oxidoreductase</keyword>
<gene>
    <name evidence="4" type="ORF">EZM97_20475</name>
</gene>
<dbReference type="RefSeq" id="WP_131409937.1">
    <property type="nucleotide sequence ID" value="NZ_SJTG01000002.1"/>
</dbReference>
<evidence type="ECO:0000313" key="4">
    <source>
        <dbReference type="EMBL" id="TCI11187.1"/>
    </source>
</evidence>
<dbReference type="PANTHER" id="PTHR13789">
    <property type="entry name" value="MONOOXYGENASE"/>
    <property type="match status" value="1"/>
</dbReference>
<dbReference type="PANTHER" id="PTHR13789:SF309">
    <property type="entry name" value="PUTATIVE (AFU_ORTHOLOGUE AFUA_6G14510)-RELATED"/>
    <property type="match status" value="1"/>
</dbReference>
<evidence type="ECO:0000256" key="2">
    <source>
        <dbReference type="ARBA" id="ARBA00023033"/>
    </source>
</evidence>
<dbReference type="GO" id="GO:0004497">
    <property type="term" value="F:monooxygenase activity"/>
    <property type="evidence" value="ECO:0007669"/>
    <property type="project" value="UniProtKB-KW"/>
</dbReference>
<dbReference type="Proteomes" id="UP000291822">
    <property type="component" value="Unassembled WGS sequence"/>
</dbReference>
<name>A0A4R0YQE8_9GAMM</name>
<dbReference type="Pfam" id="PF01494">
    <property type="entry name" value="FAD_binding_3"/>
    <property type="match status" value="1"/>
</dbReference>
<evidence type="ECO:0000256" key="1">
    <source>
        <dbReference type="ARBA" id="ARBA00023002"/>
    </source>
</evidence>